<organism evidence="1 2">
    <name type="scientific">Fusarium falciforme</name>
    <dbReference type="NCBI Taxonomy" id="195108"/>
    <lineage>
        <taxon>Eukaryota</taxon>
        <taxon>Fungi</taxon>
        <taxon>Dikarya</taxon>
        <taxon>Ascomycota</taxon>
        <taxon>Pezizomycotina</taxon>
        <taxon>Sordariomycetes</taxon>
        <taxon>Hypocreomycetidae</taxon>
        <taxon>Hypocreales</taxon>
        <taxon>Nectriaceae</taxon>
        <taxon>Fusarium</taxon>
        <taxon>Fusarium solani species complex</taxon>
    </lineage>
</organism>
<feature type="non-terminal residue" evidence="1">
    <location>
        <position position="87"/>
    </location>
</feature>
<name>A0A9W8QQ40_9HYPO</name>
<accession>A0A9W8QQ40</accession>
<evidence type="ECO:0000313" key="2">
    <source>
        <dbReference type="Proteomes" id="UP001152087"/>
    </source>
</evidence>
<dbReference type="Proteomes" id="UP001152087">
    <property type="component" value="Unassembled WGS sequence"/>
</dbReference>
<comment type="caution">
    <text evidence="1">The sequence shown here is derived from an EMBL/GenBank/DDBJ whole genome shotgun (WGS) entry which is preliminary data.</text>
</comment>
<sequence length="87" mass="9463">MTDRTTEKDLGMRCFWACWLTKCSSLQNSRFQVDCWADVNGHPLPADGDNSSAGSFTYFLDKNGGLVSPDNGAKVGFNSVLIVVQGL</sequence>
<proteinExistence type="predicted"/>
<reference evidence="1" key="1">
    <citation type="submission" date="2022-09" db="EMBL/GenBank/DDBJ databases">
        <title>Fusarium specimens isolated from Avocado Roots.</title>
        <authorList>
            <person name="Stajich J."/>
            <person name="Roper C."/>
            <person name="Heimlech-Rivalta G."/>
        </authorList>
    </citation>
    <scope>NUCLEOTIDE SEQUENCE</scope>
    <source>
        <strain evidence="1">A02</strain>
    </source>
</reference>
<protein>
    <submittedName>
        <fullName evidence="1">Uncharacterized protein</fullName>
    </submittedName>
</protein>
<evidence type="ECO:0000313" key="1">
    <source>
        <dbReference type="EMBL" id="KAJ4175694.1"/>
    </source>
</evidence>
<dbReference type="EMBL" id="JAOQAV010000371">
    <property type="protein sequence ID" value="KAJ4175694.1"/>
    <property type="molecule type" value="Genomic_DNA"/>
</dbReference>
<gene>
    <name evidence="1" type="ORF">NW755_014803</name>
</gene>
<dbReference type="AlphaFoldDB" id="A0A9W8QQ40"/>
<keyword evidence="2" id="KW-1185">Reference proteome</keyword>